<sequence>MVARSDWTGLVQGRSDAFIDLEVVAPSAATAGWSSPFRALADDGKQYFVKCLDTCPPGQGASIAVERVVAEVGRLIEAPVCITSLIRIPEGLDMEIKPGVHLSPGLAHASQALRNADERGRPSLSSRTRDDNRRRQAGIYALYDWCFGADPQWLYDLDHDHTIYSHDHGLYFPPTDQGRWSLADLEAAADLANELPDSRGGLDSDQVTLVATKLEAVTRSQLAAIMRTIPSSWPVSNDDLEALGWFLEHRAPAVAERLRAS</sequence>
<name>A0ABQ4A1S8_9ACTN</name>
<organism evidence="1 2">
    <name type="scientific">Winogradskya humida</name>
    <dbReference type="NCBI Taxonomy" id="113566"/>
    <lineage>
        <taxon>Bacteria</taxon>
        <taxon>Bacillati</taxon>
        <taxon>Actinomycetota</taxon>
        <taxon>Actinomycetes</taxon>
        <taxon>Micromonosporales</taxon>
        <taxon>Micromonosporaceae</taxon>
        <taxon>Winogradskya</taxon>
    </lineage>
</organism>
<comment type="caution">
    <text evidence="1">The sequence shown here is derived from an EMBL/GenBank/DDBJ whole genome shotgun (WGS) entry which is preliminary data.</text>
</comment>
<evidence type="ECO:0000313" key="2">
    <source>
        <dbReference type="Proteomes" id="UP000603200"/>
    </source>
</evidence>
<evidence type="ECO:0000313" key="1">
    <source>
        <dbReference type="EMBL" id="GIE24815.1"/>
    </source>
</evidence>
<dbReference type="EMBL" id="BOMN01000113">
    <property type="protein sequence ID" value="GIE24815.1"/>
    <property type="molecule type" value="Genomic_DNA"/>
</dbReference>
<dbReference type="Proteomes" id="UP000603200">
    <property type="component" value="Unassembled WGS sequence"/>
</dbReference>
<gene>
    <name evidence="1" type="ORF">Ahu01nite_079170</name>
</gene>
<reference evidence="1 2" key="1">
    <citation type="submission" date="2021-01" db="EMBL/GenBank/DDBJ databases">
        <title>Whole genome shotgun sequence of Actinoplanes humidus NBRC 14915.</title>
        <authorList>
            <person name="Komaki H."/>
            <person name="Tamura T."/>
        </authorList>
    </citation>
    <scope>NUCLEOTIDE SEQUENCE [LARGE SCALE GENOMIC DNA]</scope>
    <source>
        <strain evidence="1 2">NBRC 14915</strain>
    </source>
</reference>
<protein>
    <submittedName>
        <fullName evidence="1">Uncharacterized protein</fullName>
    </submittedName>
</protein>
<keyword evidence="2" id="KW-1185">Reference proteome</keyword>
<accession>A0ABQ4A1S8</accession>
<proteinExistence type="predicted"/>